<evidence type="ECO:0000259" key="1">
    <source>
        <dbReference type="Pfam" id="PF00296"/>
    </source>
</evidence>
<proteinExistence type="predicted"/>
<dbReference type="PANTHER" id="PTHR30137">
    <property type="entry name" value="LUCIFERASE-LIKE MONOOXYGENASE"/>
    <property type="match status" value="1"/>
</dbReference>
<dbReference type="InterPro" id="IPR011251">
    <property type="entry name" value="Luciferase-like_dom"/>
</dbReference>
<dbReference type="GO" id="GO:0016705">
    <property type="term" value="F:oxidoreductase activity, acting on paired donors, with incorporation or reduction of molecular oxygen"/>
    <property type="evidence" value="ECO:0007669"/>
    <property type="project" value="InterPro"/>
</dbReference>
<gene>
    <name evidence="2" type="ORF">CPY51_06515</name>
</gene>
<sequence length="350" mass="38490">MNVSAPSIGHIGFLTPGNYPDEDPLSGLEKTLQLLAYGEGLGFQSAWVRQRHLEPGISSATAFLAAATQRTSRIQLGTAVIPMGYESPYRLAEDLSTVDVLSRGRLNLGLSAGRPLHADLIGPLAFDGDWATYDFSHDRVLRFADNLRGTYLGDENTFIKTPFGPQRPRLQPHAKGLVNRIWYGGGSLRSARFAGGNGFNLLIGNVTTGEETDDFFLAQSRQLETYRTAGGAGRRVALGRVIVPLDSADATTRRRYRDYAGGRHERTLTPQGERRTLFAGDLVGTSDEILGRLLADPILPHVGELRLELPYEFEHEEYCQILHDFVTLIAPELGWKATSPTVSANEKRRA</sequence>
<dbReference type="Pfam" id="PF00296">
    <property type="entry name" value="Bac_luciferase"/>
    <property type="match status" value="1"/>
</dbReference>
<feature type="domain" description="Luciferase-like" evidence="1">
    <location>
        <begin position="25"/>
        <end position="260"/>
    </location>
</feature>
<comment type="caution">
    <text evidence="2">The sequence shown here is derived from an EMBL/GenBank/DDBJ whole genome shotgun (WGS) entry which is preliminary data.</text>
</comment>
<name>A0A2W4CSU7_9HYPH</name>
<evidence type="ECO:0000313" key="3">
    <source>
        <dbReference type="Proteomes" id="UP000248925"/>
    </source>
</evidence>
<protein>
    <submittedName>
        <fullName evidence="2">LLM class flavin-dependent oxidoreductase</fullName>
    </submittedName>
</protein>
<dbReference type="OrthoDB" id="9804736at2"/>
<dbReference type="PANTHER" id="PTHR30137:SF15">
    <property type="entry name" value="BLL6902 PROTEIN"/>
    <property type="match status" value="1"/>
</dbReference>
<dbReference type="InterPro" id="IPR050766">
    <property type="entry name" value="Bact_Lucif_Oxidored"/>
</dbReference>
<dbReference type="Gene3D" id="3.20.20.30">
    <property type="entry name" value="Luciferase-like domain"/>
    <property type="match status" value="1"/>
</dbReference>
<organism evidence="2 3">
    <name type="scientific">Rhizobium tubonense</name>
    <dbReference type="NCBI Taxonomy" id="484088"/>
    <lineage>
        <taxon>Bacteria</taxon>
        <taxon>Pseudomonadati</taxon>
        <taxon>Pseudomonadota</taxon>
        <taxon>Alphaproteobacteria</taxon>
        <taxon>Hyphomicrobiales</taxon>
        <taxon>Rhizobiaceae</taxon>
        <taxon>Rhizobium/Agrobacterium group</taxon>
        <taxon>Rhizobium</taxon>
    </lineage>
</organism>
<reference evidence="2 3" key="1">
    <citation type="journal article" date="2018" name="Sci. Rep.">
        <title>Rhizobium tumorigenes sp. nov., a novel plant tumorigenic bacterium isolated from cane gall tumors on thornless blackberry.</title>
        <authorList>
            <person name="Kuzmanovi N."/>
            <person name="Smalla K."/>
            <person name="Gronow S."/>
            <person name="PuBawska J."/>
        </authorList>
    </citation>
    <scope>NUCLEOTIDE SEQUENCE [LARGE SCALE GENOMIC DNA]</scope>
    <source>
        <strain evidence="2 3">CCBAU 85046</strain>
    </source>
</reference>
<evidence type="ECO:0000313" key="2">
    <source>
        <dbReference type="EMBL" id="PZM15482.1"/>
    </source>
</evidence>
<keyword evidence="3" id="KW-1185">Reference proteome</keyword>
<dbReference type="Proteomes" id="UP000248925">
    <property type="component" value="Unassembled WGS sequence"/>
</dbReference>
<dbReference type="SUPFAM" id="SSF51679">
    <property type="entry name" value="Bacterial luciferase-like"/>
    <property type="match status" value="1"/>
</dbReference>
<dbReference type="GO" id="GO:0005829">
    <property type="term" value="C:cytosol"/>
    <property type="evidence" value="ECO:0007669"/>
    <property type="project" value="TreeGrafter"/>
</dbReference>
<accession>A0A2W4CSU7</accession>
<dbReference type="InterPro" id="IPR036661">
    <property type="entry name" value="Luciferase-like_sf"/>
</dbReference>
<dbReference type="RefSeq" id="WP_111159483.1">
    <property type="nucleotide sequence ID" value="NZ_PCDP01000019.1"/>
</dbReference>
<dbReference type="EMBL" id="PCDP01000019">
    <property type="protein sequence ID" value="PZM15482.1"/>
    <property type="molecule type" value="Genomic_DNA"/>
</dbReference>
<dbReference type="AlphaFoldDB" id="A0A2W4CSU7"/>